<dbReference type="PRINTS" id="PR00922">
    <property type="entry name" value="DADACBPTASE3"/>
</dbReference>
<organism evidence="4 5">
    <name type="scientific">Kytococcus schroeteri</name>
    <dbReference type="NCBI Taxonomy" id="138300"/>
    <lineage>
        <taxon>Bacteria</taxon>
        <taxon>Bacillati</taxon>
        <taxon>Actinomycetota</taxon>
        <taxon>Actinomycetes</taxon>
        <taxon>Micrococcales</taxon>
        <taxon>Kytococcaceae</taxon>
        <taxon>Kytococcus</taxon>
    </lineage>
</organism>
<evidence type="ECO:0000313" key="5">
    <source>
        <dbReference type="Proteomes" id="UP000234206"/>
    </source>
</evidence>
<dbReference type="RefSeq" id="WP_101849282.1">
    <property type="nucleotide sequence ID" value="NZ_PKIZ01000005.1"/>
</dbReference>
<evidence type="ECO:0000313" key="4">
    <source>
        <dbReference type="EMBL" id="PKZ42171.1"/>
    </source>
</evidence>
<dbReference type="GO" id="GO:0000270">
    <property type="term" value="P:peptidoglycan metabolic process"/>
    <property type="evidence" value="ECO:0007669"/>
    <property type="project" value="TreeGrafter"/>
</dbReference>
<dbReference type="GO" id="GO:0004185">
    <property type="term" value="F:serine-type carboxypeptidase activity"/>
    <property type="evidence" value="ECO:0007669"/>
    <property type="project" value="InterPro"/>
</dbReference>
<dbReference type="InterPro" id="IPR012338">
    <property type="entry name" value="Beta-lactam/transpept-like"/>
</dbReference>
<keyword evidence="5" id="KW-1185">Reference proteome</keyword>
<dbReference type="GO" id="GO:0006508">
    <property type="term" value="P:proteolysis"/>
    <property type="evidence" value="ECO:0007669"/>
    <property type="project" value="InterPro"/>
</dbReference>
<keyword evidence="2" id="KW-0378">Hydrolase</keyword>
<reference evidence="4 5" key="1">
    <citation type="submission" date="2017-12" db="EMBL/GenBank/DDBJ databases">
        <title>Phylogenetic diversity of female urinary microbiome.</title>
        <authorList>
            <person name="Thomas-White K."/>
            <person name="Wolfe A.J."/>
        </authorList>
    </citation>
    <scope>NUCLEOTIDE SEQUENCE [LARGE SCALE GENOMIC DNA]</scope>
    <source>
        <strain evidence="4 5">UMB1298</strain>
    </source>
</reference>
<dbReference type="AlphaFoldDB" id="A0A2I1PC57"/>
<dbReference type="OrthoDB" id="56883at2"/>
<dbReference type="Pfam" id="PF02113">
    <property type="entry name" value="Peptidase_S13"/>
    <property type="match status" value="1"/>
</dbReference>
<feature type="region of interest" description="Disordered" evidence="3">
    <location>
        <begin position="38"/>
        <end position="65"/>
    </location>
</feature>
<dbReference type="Gene3D" id="3.40.710.10">
    <property type="entry name" value="DD-peptidase/beta-lactamase superfamily"/>
    <property type="match status" value="2"/>
</dbReference>
<proteinExistence type="inferred from homology"/>
<protein>
    <recommendedName>
        <fullName evidence="6">D-alanyl-D-alanine carboxypeptidase/D-alanyl-D-alanine-endopeptidase</fullName>
    </recommendedName>
</protein>
<dbReference type="EMBL" id="PKIZ01000005">
    <property type="protein sequence ID" value="PKZ42171.1"/>
    <property type="molecule type" value="Genomic_DNA"/>
</dbReference>
<comment type="similarity">
    <text evidence="1">Belongs to the peptidase S13 family.</text>
</comment>
<accession>A0A2I1PC57</accession>
<evidence type="ECO:0008006" key="6">
    <source>
        <dbReference type="Google" id="ProtNLM"/>
    </source>
</evidence>
<name>A0A2I1PC57_9MICO</name>
<dbReference type="SUPFAM" id="SSF56601">
    <property type="entry name" value="beta-lactamase/transpeptidase-like"/>
    <property type="match status" value="1"/>
</dbReference>
<evidence type="ECO:0000256" key="3">
    <source>
        <dbReference type="SAM" id="MobiDB-lite"/>
    </source>
</evidence>
<dbReference type="PANTHER" id="PTHR30023:SF0">
    <property type="entry name" value="PENICILLIN-SENSITIVE CARBOXYPEPTIDASE A"/>
    <property type="match status" value="1"/>
</dbReference>
<sequence length="529" mass="55838">MKSSLRNTLIASTTVVALVGAYVTADVYDKVPGVLTNAPAPSEGDNGSPDLLTARAGSPDEAAAAGQPVEVLDQAMAPGAANAVVDGPTDEEEVRKIDEGLPERKPVVEHLDNSGPAPSKEAVRKALGDTIEAEELGFLSMDVRDAATGEVLFQQNADRPNHLASMTKLVSTGAVVHSGWNLDQRLSTRALLDAGDNIVIVSGGDTMLSRGHGDPLAVAGRAGLKDLAEQVAADLKKRREAGEDLPKTFRVALDDSQAGPSWSEDWSEVALNEGWTGRVVMMQLFDDRARHHHPTPADPAMSAAGAFAQALHDVGVPVEKSIIRTKAKAKGDQLGVVKSAPVRDQLIHALQISDNARVETITRQAALGTGGLSVEKSGPADVGRWVVQQTKDRGIDNSGHEQFDASGLTSKNKIPVHVLGELLQKGASGEDAEYHTILANLSMAGLYGTLTPRFYGDGREEARGFVRGKTGTLPMASGMAGTTVTKDGRLLTFVVSSDDFERSTQPMVARKYTDEVVAALQGCQCNTGH</sequence>
<evidence type="ECO:0000256" key="2">
    <source>
        <dbReference type="ARBA" id="ARBA00022801"/>
    </source>
</evidence>
<dbReference type="InterPro" id="IPR000667">
    <property type="entry name" value="Peptidase_S13"/>
</dbReference>
<gene>
    <name evidence="4" type="ORF">CYJ76_03755</name>
</gene>
<evidence type="ECO:0000256" key="1">
    <source>
        <dbReference type="ARBA" id="ARBA00006096"/>
    </source>
</evidence>
<comment type="caution">
    <text evidence="4">The sequence shown here is derived from an EMBL/GenBank/DDBJ whole genome shotgun (WGS) entry which is preliminary data.</text>
</comment>
<dbReference type="Proteomes" id="UP000234206">
    <property type="component" value="Unassembled WGS sequence"/>
</dbReference>
<dbReference type="PANTHER" id="PTHR30023">
    <property type="entry name" value="D-ALANYL-D-ALANINE CARBOXYPEPTIDASE"/>
    <property type="match status" value="1"/>
</dbReference>